<keyword evidence="11 13" id="KW-0464">Manganese</keyword>
<dbReference type="GO" id="GO:0008270">
    <property type="term" value="F:zinc ion binding"/>
    <property type="evidence" value="ECO:0007669"/>
    <property type="project" value="UniProtKB-KW"/>
</dbReference>
<feature type="compositionally biased region" description="Basic and acidic residues" evidence="14">
    <location>
        <begin position="121"/>
        <end position="133"/>
    </location>
</feature>
<evidence type="ECO:0000256" key="9">
    <source>
        <dbReference type="ARBA" id="ARBA00022842"/>
    </source>
</evidence>
<evidence type="ECO:0000256" key="10">
    <source>
        <dbReference type="ARBA" id="ARBA00023204"/>
    </source>
</evidence>
<dbReference type="InterPro" id="IPR011856">
    <property type="entry name" value="tRNA_endonuc-like_dom_sf"/>
</dbReference>
<dbReference type="CDD" id="cd22326">
    <property type="entry name" value="FAN1-like"/>
    <property type="match status" value="1"/>
</dbReference>
<sequence>MSILEAFKKQAEIKQCPICLENFPAGIIRRHLDSCFTDSGDEDCMVTQVLTAEDKKRQALEQLISLDDSSTKENDGTVVLDEPCVSSSTVDDDTVFSDEPCTSRAIKLKSNKKAPKKRKSRESPSEAVSHRNENKRSKLLDAINFTKKGDSGNIDECAKVDCPNSKNFSISSTFSKIDEDDSLQRSSSDCHFEEPASVCRNVDRFFCPYSSNSSNSEKNEIDLEIVDKNIREAFKMLNVELQFTISKKAENEALSNQISSGDENSTAVAPYYLTLFQRILKKVFVDEVERGTWNNVDYSYISTDLGPLFLELNKLKLVDSNNDNLNDLQEAINLLSGPSLKKVAKQFKVNVNMTIAKLRYSLLKISAQKNVLGISVAQRMLTIIREELGLYYRINRDVSLFFDAVFTLFSPCDMDSSLLLDQPSLNLNSQLLFLLLQSATNKVRFPAPASPQLIDIFNNKNQLYRYVKAKELEAAISYLINRDQWVSVIDLGDRARQKFCEDFLKYRCISHGVNALQRMRDYEKAVDWLRELLFNDHYKFFVPSIRGAWWDRLALNLNFHLKQNDEVLNIITLGVNDTTLGEKDLLLLQDRGEKLNASWKGPLKLEPLEKVDIEGIVLSKNLGDSQAYRFIISSENTWRECSVEEIALSYYLNKCGYCTEYECILVFAQFCQNLGLHSEGVIWHTIFGLLFYDVIFDQSVEHVWFSETQINPADLNVKGFYDMRKIGFDKKFSEIQHLSAVKILETIKPVYEKHYGETNSEISWGCFSGFEQIERFISCCKPEMLVAVFKRLAMDYRNCRSGFPDLTLWNADCFRLAVVEVKGPNDKLSTKQRLWLDYFSRIGVTAQVCHVAGKFY</sequence>
<keyword evidence="8" id="KW-0862">Zinc</keyword>
<keyword evidence="9 13" id="KW-0460">Magnesium</keyword>
<evidence type="ECO:0000256" key="5">
    <source>
        <dbReference type="ARBA" id="ARBA00022763"/>
    </source>
</evidence>
<dbReference type="InterPro" id="IPR014883">
    <property type="entry name" value="VRR_NUC"/>
</dbReference>
<feature type="region of interest" description="Disordered" evidence="14">
    <location>
        <begin position="107"/>
        <end position="133"/>
    </location>
</feature>
<keyword evidence="5 12" id="KW-0227">DNA damage</keyword>
<dbReference type="GO" id="GO:0036297">
    <property type="term" value="P:interstrand cross-link repair"/>
    <property type="evidence" value="ECO:0007669"/>
    <property type="project" value="InterPro"/>
</dbReference>
<evidence type="ECO:0000259" key="15">
    <source>
        <dbReference type="PROSITE" id="PS51908"/>
    </source>
</evidence>
<dbReference type="GO" id="GO:0004528">
    <property type="term" value="F:phosphodiesterase I activity"/>
    <property type="evidence" value="ECO:0007669"/>
    <property type="project" value="UniProtKB-EC"/>
</dbReference>
<comment type="catalytic activity">
    <reaction evidence="1 13">
        <text>Hydrolytically removes 5'-nucleotides successively from the 3'-hydroxy termini of 3'-hydroxy-terminated oligonucleotides.</text>
        <dbReference type="EC" id="3.1.4.1"/>
    </reaction>
</comment>
<gene>
    <name evidence="16" type="ORF">DME_LOCUS6051</name>
</gene>
<feature type="compositionally biased region" description="Basic residues" evidence="14">
    <location>
        <begin position="107"/>
        <end position="120"/>
    </location>
</feature>
<comment type="cofactor">
    <cofactor evidence="13">
        <name>Mg(2+)</name>
        <dbReference type="ChEBI" id="CHEBI:18420"/>
    </cofactor>
    <cofactor evidence="13">
        <name>Mn(2+)</name>
        <dbReference type="ChEBI" id="CHEBI:29035"/>
    </cofactor>
</comment>
<evidence type="ECO:0000256" key="7">
    <source>
        <dbReference type="ARBA" id="ARBA00022801"/>
    </source>
</evidence>
<dbReference type="Proteomes" id="UP000274756">
    <property type="component" value="Unassembled WGS sequence"/>
</dbReference>
<comment type="similarity">
    <text evidence="2 13">Belongs to the FAN1 family.</text>
</comment>
<evidence type="ECO:0000313" key="18">
    <source>
        <dbReference type="Proteomes" id="UP000274756"/>
    </source>
</evidence>
<dbReference type="GO" id="GO:0017108">
    <property type="term" value="F:5'-flap endonuclease activity"/>
    <property type="evidence" value="ECO:0007669"/>
    <property type="project" value="TreeGrafter"/>
</dbReference>
<dbReference type="InterPro" id="IPR033315">
    <property type="entry name" value="Fan1-like"/>
</dbReference>
<evidence type="ECO:0000256" key="11">
    <source>
        <dbReference type="ARBA" id="ARBA00023211"/>
    </source>
</evidence>
<evidence type="ECO:0000256" key="8">
    <source>
        <dbReference type="ARBA" id="ARBA00022833"/>
    </source>
</evidence>
<evidence type="ECO:0000256" key="1">
    <source>
        <dbReference type="ARBA" id="ARBA00000983"/>
    </source>
</evidence>
<evidence type="ECO:0000313" key="17">
    <source>
        <dbReference type="Proteomes" id="UP000038040"/>
    </source>
</evidence>
<dbReference type="Pfam" id="PF08774">
    <property type="entry name" value="VRR_NUC"/>
    <property type="match status" value="1"/>
</dbReference>
<dbReference type="EC" id="3.1.4.1" evidence="13"/>
<evidence type="ECO:0000256" key="14">
    <source>
        <dbReference type="SAM" id="MobiDB-lite"/>
    </source>
</evidence>
<dbReference type="STRING" id="318479.A0A0N4U4H8"/>
<keyword evidence="10 12" id="KW-0234">DNA repair</keyword>
<dbReference type="InterPro" id="IPR049126">
    <property type="entry name" value="FAN1-like_TPR"/>
</dbReference>
<dbReference type="PROSITE" id="PS51908">
    <property type="entry name" value="ZF_UBZ4"/>
    <property type="match status" value="1"/>
</dbReference>
<dbReference type="GO" id="GO:0008409">
    <property type="term" value="F:5'-3' exonuclease activity"/>
    <property type="evidence" value="ECO:0007669"/>
    <property type="project" value="TreeGrafter"/>
</dbReference>
<comment type="subcellular location">
    <subcellularLocation>
        <location evidence="13">Nucleus</location>
    </subcellularLocation>
</comment>
<keyword evidence="6 12" id="KW-0863">Zinc-finger</keyword>
<feature type="domain" description="UBZ4-type" evidence="15">
    <location>
        <begin position="13"/>
        <end position="40"/>
    </location>
</feature>
<dbReference type="Proteomes" id="UP000038040">
    <property type="component" value="Unplaced"/>
</dbReference>
<comment type="function">
    <text evidence="13">Nuclease required for the repair of DNA interstrand cross-links (ICL). Acts as a 5'-3' exonuclease that anchors at a cut end of DNA and cleaves DNA successively at every third nucleotide, allowing to excise an ICL from one strand through flanking incisions.</text>
</comment>
<name>A0A0N4U4H8_DRAME</name>
<dbReference type="Gene3D" id="3.40.1350.10">
    <property type="match status" value="1"/>
</dbReference>
<keyword evidence="13" id="KW-0539">Nucleus</keyword>
<dbReference type="InterPro" id="IPR049132">
    <property type="entry name" value="FAN1-like_euk"/>
</dbReference>
<protein>
    <recommendedName>
        <fullName evidence="13">Fanconi-associated nuclease</fullName>
        <ecNumber evidence="13">3.1.4.1</ecNumber>
    </recommendedName>
</protein>
<evidence type="ECO:0000256" key="2">
    <source>
        <dbReference type="ARBA" id="ARBA00005533"/>
    </source>
</evidence>
<keyword evidence="18" id="KW-1185">Reference proteome</keyword>
<reference evidence="19" key="1">
    <citation type="submission" date="2016-04" db="UniProtKB">
        <authorList>
            <consortium name="WormBaseParasite"/>
        </authorList>
    </citation>
    <scope>IDENTIFICATION</scope>
</reference>
<dbReference type="AlphaFoldDB" id="A0A0N4U4H8"/>
<evidence type="ECO:0000313" key="19">
    <source>
        <dbReference type="WBParaSite" id="DME_0000169101-mRNA-1"/>
    </source>
</evidence>
<evidence type="ECO:0000256" key="6">
    <source>
        <dbReference type="ARBA" id="ARBA00022771"/>
    </source>
</evidence>
<accession>A0A0N4U4H8</accession>
<dbReference type="WBParaSite" id="DME_0000169101-mRNA-1">
    <property type="protein sequence ID" value="DME_0000169101-mRNA-1"/>
    <property type="gene ID" value="DME_0000169101"/>
</dbReference>
<dbReference type="EMBL" id="UYYG01001154">
    <property type="protein sequence ID" value="VDN56078.1"/>
    <property type="molecule type" value="Genomic_DNA"/>
</dbReference>
<dbReference type="GO" id="GO:0070336">
    <property type="term" value="F:flap-structured DNA binding"/>
    <property type="evidence" value="ECO:0007669"/>
    <property type="project" value="TreeGrafter"/>
</dbReference>
<keyword evidence="7 13" id="KW-0378">Hydrolase</keyword>
<reference evidence="16 18" key="2">
    <citation type="submission" date="2018-11" db="EMBL/GenBank/DDBJ databases">
        <authorList>
            <consortium name="Pathogen Informatics"/>
        </authorList>
    </citation>
    <scope>NUCLEOTIDE SEQUENCE [LARGE SCALE GENOMIC DNA]</scope>
</reference>
<dbReference type="Pfam" id="PF21170">
    <property type="entry name" value="FAN1_TPR"/>
    <property type="match status" value="1"/>
</dbReference>
<keyword evidence="3 13" id="KW-0540">Nuclease</keyword>
<keyword evidence="4 13" id="KW-0479">Metal-binding</keyword>
<evidence type="ECO:0000256" key="4">
    <source>
        <dbReference type="ARBA" id="ARBA00022723"/>
    </source>
</evidence>
<dbReference type="PANTHER" id="PTHR15749:SF4">
    <property type="entry name" value="FANCONI-ASSOCIATED NUCLEASE 1"/>
    <property type="match status" value="1"/>
</dbReference>
<dbReference type="PANTHER" id="PTHR15749">
    <property type="entry name" value="FANCONI-ASSOCIATED NUCLEASE 1"/>
    <property type="match status" value="1"/>
</dbReference>
<organism evidence="17 19">
    <name type="scientific">Dracunculus medinensis</name>
    <name type="common">Guinea worm</name>
    <dbReference type="NCBI Taxonomy" id="318479"/>
    <lineage>
        <taxon>Eukaryota</taxon>
        <taxon>Metazoa</taxon>
        <taxon>Ecdysozoa</taxon>
        <taxon>Nematoda</taxon>
        <taxon>Chromadorea</taxon>
        <taxon>Rhabditida</taxon>
        <taxon>Spirurina</taxon>
        <taxon>Dracunculoidea</taxon>
        <taxon>Dracunculidae</taxon>
        <taxon>Dracunculus</taxon>
    </lineage>
</organism>
<dbReference type="InterPro" id="IPR006642">
    <property type="entry name" value="Rad18_UBZ4"/>
</dbReference>
<evidence type="ECO:0000313" key="16">
    <source>
        <dbReference type="EMBL" id="VDN56078.1"/>
    </source>
</evidence>
<proteinExistence type="inferred from homology"/>
<dbReference type="OrthoDB" id="76364at2759"/>
<evidence type="ECO:0000256" key="13">
    <source>
        <dbReference type="RuleBase" id="RU365033"/>
    </source>
</evidence>
<evidence type="ECO:0000256" key="3">
    <source>
        <dbReference type="ARBA" id="ARBA00022722"/>
    </source>
</evidence>
<evidence type="ECO:0000256" key="12">
    <source>
        <dbReference type="PROSITE-ProRule" id="PRU01256"/>
    </source>
</evidence>
<dbReference type="GO" id="GO:0005634">
    <property type="term" value="C:nucleus"/>
    <property type="evidence" value="ECO:0007669"/>
    <property type="project" value="UniProtKB-SubCell"/>
</dbReference>
<dbReference type="SMART" id="SM00990">
    <property type="entry name" value="VRR_NUC"/>
    <property type="match status" value="1"/>
</dbReference>